<evidence type="ECO:0000313" key="4">
    <source>
        <dbReference type="Proteomes" id="UP001328107"/>
    </source>
</evidence>
<feature type="repeat" description="ARM" evidence="2">
    <location>
        <begin position="260"/>
        <end position="290"/>
    </location>
</feature>
<dbReference type="Proteomes" id="UP001328107">
    <property type="component" value="Unassembled WGS sequence"/>
</dbReference>
<dbReference type="GO" id="GO:0007155">
    <property type="term" value="P:cell adhesion"/>
    <property type="evidence" value="ECO:0007669"/>
    <property type="project" value="InterPro"/>
</dbReference>
<evidence type="ECO:0000313" key="3">
    <source>
        <dbReference type="EMBL" id="GMR33639.1"/>
    </source>
</evidence>
<dbReference type="PANTHER" id="PTHR45976">
    <property type="entry name" value="ARMADILLO SEGMENT POLARITY PROTEIN"/>
    <property type="match status" value="1"/>
</dbReference>
<gene>
    <name evidence="3" type="ORF">PMAYCL1PPCAC_03834</name>
</gene>
<dbReference type="Gene3D" id="1.25.10.10">
    <property type="entry name" value="Leucine-rich Repeat Variant"/>
    <property type="match status" value="1"/>
</dbReference>
<feature type="repeat" description="ARM" evidence="2">
    <location>
        <begin position="597"/>
        <end position="624"/>
    </location>
</feature>
<dbReference type="SMART" id="SM00185">
    <property type="entry name" value="ARM"/>
    <property type="match status" value="10"/>
</dbReference>
<proteinExistence type="predicted"/>
<dbReference type="SUPFAM" id="SSF48371">
    <property type="entry name" value="ARM repeat"/>
    <property type="match status" value="1"/>
</dbReference>
<organism evidence="3 4">
    <name type="scientific">Pristionchus mayeri</name>
    <dbReference type="NCBI Taxonomy" id="1317129"/>
    <lineage>
        <taxon>Eukaryota</taxon>
        <taxon>Metazoa</taxon>
        <taxon>Ecdysozoa</taxon>
        <taxon>Nematoda</taxon>
        <taxon>Chromadorea</taxon>
        <taxon>Rhabditida</taxon>
        <taxon>Rhabditina</taxon>
        <taxon>Diplogasteromorpha</taxon>
        <taxon>Diplogasteroidea</taxon>
        <taxon>Neodiplogasteridae</taxon>
        <taxon>Pristionchus</taxon>
    </lineage>
</organism>
<keyword evidence="4" id="KW-1185">Reference proteome</keyword>
<reference evidence="4" key="1">
    <citation type="submission" date="2022-10" db="EMBL/GenBank/DDBJ databases">
        <title>Genome assembly of Pristionchus species.</title>
        <authorList>
            <person name="Yoshida K."/>
            <person name="Sommer R.J."/>
        </authorList>
    </citation>
    <scope>NUCLEOTIDE SEQUENCE [LARGE SCALE GENOMIC DNA]</scope>
    <source>
        <strain evidence="4">RS5460</strain>
    </source>
</reference>
<feature type="repeat" description="ARM" evidence="2">
    <location>
        <begin position="128"/>
        <end position="171"/>
    </location>
</feature>
<dbReference type="EMBL" id="BTRK01000001">
    <property type="protein sequence ID" value="GMR33639.1"/>
    <property type="molecule type" value="Genomic_DNA"/>
</dbReference>
<accession>A0AAN4Z5D4</accession>
<feature type="non-terminal residue" evidence="3">
    <location>
        <position position="1"/>
    </location>
</feature>
<dbReference type="PROSITE" id="PS50176">
    <property type="entry name" value="ARM_REPEAT"/>
    <property type="match status" value="3"/>
</dbReference>
<name>A0AAN4Z5D4_9BILA</name>
<evidence type="ECO:0000256" key="2">
    <source>
        <dbReference type="PROSITE-ProRule" id="PRU00259"/>
    </source>
</evidence>
<dbReference type="InterPro" id="IPR016024">
    <property type="entry name" value="ARM-type_fold"/>
</dbReference>
<keyword evidence="1" id="KW-0217">Developmental protein</keyword>
<comment type="caution">
    <text evidence="3">The sequence shown here is derived from an EMBL/GenBank/DDBJ whole genome shotgun (WGS) entry which is preliminary data.</text>
</comment>
<dbReference type="AlphaFoldDB" id="A0AAN4Z5D4"/>
<dbReference type="GO" id="GO:0045296">
    <property type="term" value="F:cadherin binding"/>
    <property type="evidence" value="ECO:0007669"/>
    <property type="project" value="InterPro"/>
</dbReference>
<sequence>GMSAAVAGNFHMAQANLAREIHDHAFNAVQDAYADTRWERVRGSIFSDFSHARSTTKRDTMVGRLAEPARNVRRAIENLLALQRETDGVFTVADLLQQMRSADQETVVRAVKHVYAVSKNDGSIACKEMVDELLRVTRSGGDPSLIRDAAGALSNIAAHPNGRMFLFRSEGLAEIIRMLGSEDEPTVGYALTTLHRLLQHIDSTRSQARQLGATKALTRLLDGWRQPKVLSMAADCVYILISTSCAEDVAERDRFALDNDGARKLIRLLTTHENEPKVVVTAVRCVRALSAGQDASHLKHLLIEKDALFVLYTNLKRAEDVRTRVNILSCLRNLSDAVSNEQDHAVIIVALLDIIRESERAVGGMGFGEEEVMYAAGVLSNLTCNNVNNKATVYETNGIGTLVDALRLRPDKADEMVTEPALCTLRHCTARHGNASAAQRAFTRVGGWAVVVRQLETLRPPVVKAALGVVRNAAIPRENRMALVDSQLDAPLLGVTMEILNSAASELRMDVGATSDDGVSMWEIAEASAGAIHQLAKSEIIAGSLIDEHPALLPVIKEILESDEAAAADEVMQNELLGVLYQLSMTETGCARIEAVELVPALQRALRSPHPKVVTYAAGVLKNLEKGGVGRNRFNDDGTVYGTGNWQRGAAGGVSEYQSMGGSELGDGYEPELFGAHAQNSAHHAGDNYGLDRIDHSFRMPHNNSDWFDTDL</sequence>
<dbReference type="InterPro" id="IPR013284">
    <property type="entry name" value="Beta-catenin"/>
</dbReference>
<dbReference type="InterPro" id="IPR000225">
    <property type="entry name" value="Armadillo"/>
</dbReference>
<protein>
    <submittedName>
        <fullName evidence="3">Uncharacterized protein</fullName>
    </submittedName>
</protein>
<evidence type="ECO:0000256" key="1">
    <source>
        <dbReference type="ARBA" id="ARBA00022473"/>
    </source>
</evidence>
<dbReference type="InterPro" id="IPR011989">
    <property type="entry name" value="ARM-like"/>
</dbReference>